<evidence type="ECO:0000313" key="1">
    <source>
        <dbReference type="EMBL" id="OWZ10893.1"/>
    </source>
</evidence>
<keyword evidence="2" id="KW-1185">Reference proteome</keyword>
<reference evidence="2" key="1">
    <citation type="submission" date="2017-03" db="EMBL/GenBank/DDBJ databases">
        <title>Phytopthora megakarya and P. palmivora, two closely related causual agents of cacao black pod achieved similar genome size and gene model numbers by different mechanisms.</title>
        <authorList>
            <person name="Ali S."/>
            <person name="Shao J."/>
            <person name="Larry D.J."/>
            <person name="Kronmiller B."/>
            <person name="Shen D."/>
            <person name="Strem M.D."/>
            <person name="Melnick R.L."/>
            <person name="Guiltinan M.J."/>
            <person name="Tyler B.M."/>
            <person name="Meinhardt L.W."/>
            <person name="Bailey B.A."/>
        </authorList>
    </citation>
    <scope>NUCLEOTIDE SEQUENCE [LARGE SCALE GENOMIC DNA]</scope>
    <source>
        <strain evidence="2">zdho120</strain>
    </source>
</reference>
<accession>A0A225VZM6</accession>
<name>A0A225VZM6_9STRA</name>
<organism evidence="1 2">
    <name type="scientific">Phytophthora megakarya</name>
    <dbReference type="NCBI Taxonomy" id="4795"/>
    <lineage>
        <taxon>Eukaryota</taxon>
        <taxon>Sar</taxon>
        <taxon>Stramenopiles</taxon>
        <taxon>Oomycota</taxon>
        <taxon>Peronosporomycetes</taxon>
        <taxon>Peronosporales</taxon>
        <taxon>Peronosporaceae</taxon>
        <taxon>Phytophthora</taxon>
    </lineage>
</organism>
<dbReference type="Proteomes" id="UP000198211">
    <property type="component" value="Unassembled WGS sequence"/>
</dbReference>
<dbReference type="AlphaFoldDB" id="A0A225VZM6"/>
<sequence>MVEFVHFENRFKLAQLLRHTKTRLTSKDQAYMDSPCTANEFYWALTYTAAGKTPGLDGLPSSTTKWTCHFGAASSR</sequence>
<evidence type="ECO:0000313" key="2">
    <source>
        <dbReference type="Proteomes" id="UP000198211"/>
    </source>
</evidence>
<gene>
    <name evidence="1" type="ORF">PHMEG_00016170</name>
</gene>
<proteinExistence type="predicted"/>
<protein>
    <submittedName>
        <fullName evidence="1">Pol Polyprotein</fullName>
    </submittedName>
</protein>
<comment type="caution">
    <text evidence="1">The sequence shown here is derived from an EMBL/GenBank/DDBJ whole genome shotgun (WGS) entry which is preliminary data.</text>
</comment>
<dbReference type="EMBL" id="NBNE01002293">
    <property type="protein sequence ID" value="OWZ10893.1"/>
    <property type="molecule type" value="Genomic_DNA"/>
</dbReference>